<dbReference type="GO" id="GO:0006508">
    <property type="term" value="P:proteolysis"/>
    <property type="evidence" value="ECO:0007669"/>
    <property type="project" value="UniProtKB-KW"/>
</dbReference>
<feature type="signal peptide" evidence="1">
    <location>
        <begin position="1"/>
        <end position="26"/>
    </location>
</feature>
<evidence type="ECO:0000259" key="2">
    <source>
        <dbReference type="PROSITE" id="PS50106"/>
    </source>
</evidence>
<proteinExistence type="predicted"/>
<feature type="chain" id="PRO_5023049707" evidence="1">
    <location>
        <begin position="27"/>
        <end position="346"/>
    </location>
</feature>
<dbReference type="PANTHER" id="PTHR43019">
    <property type="entry name" value="SERINE ENDOPROTEASE DEGS"/>
    <property type="match status" value="1"/>
</dbReference>
<dbReference type="PANTHER" id="PTHR43019:SF23">
    <property type="entry name" value="PROTEASE DO-LIKE 5, CHLOROPLASTIC"/>
    <property type="match status" value="1"/>
</dbReference>
<dbReference type="AlphaFoldDB" id="A0A5C6DTT5"/>
<organism evidence="3 4">
    <name type="scientific">Novipirellula artificiosorum</name>
    <dbReference type="NCBI Taxonomy" id="2528016"/>
    <lineage>
        <taxon>Bacteria</taxon>
        <taxon>Pseudomonadati</taxon>
        <taxon>Planctomycetota</taxon>
        <taxon>Planctomycetia</taxon>
        <taxon>Pirellulales</taxon>
        <taxon>Pirellulaceae</taxon>
        <taxon>Novipirellula</taxon>
    </lineage>
</organism>
<dbReference type="InterPro" id="IPR043504">
    <property type="entry name" value="Peptidase_S1_PA_chymotrypsin"/>
</dbReference>
<dbReference type="OrthoDB" id="268129at2"/>
<evidence type="ECO:0000256" key="1">
    <source>
        <dbReference type="SAM" id="SignalP"/>
    </source>
</evidence>
<dbReference type="Proteomes" id="UP000319143">
    <property type="component" value="Unassembled WGS sequence"/>
</dbReference>
<name>A0A5C6DTT5_9BACT</name>
<gene>
    <name evidence="3" type="ORF">Poly41_29220</name>
</gene>
<dbReference type="EMBL" id="SJPV01000004">
    <property type="protein sequence ID" value="TWU38446.1"/>
    <property type="molecule type" value="Genomic_DNA"/>
</dbReference>
<dbReference type="InterPro" id="IPR001478">
    <property type="entry name" value="PDZ"/>
</dbReference>
<keyword evidence="3" id="KW-0645">Protease</keyword>
<sequence precursor="true">MRLPLVLLTLFAILASGQMVGPTAEAQEKLSPQWLREGFTMRVSHRRDNGEMMQMVRPILGAVNESVVQVLSGGQPVALGTVVGADGYVLTKRSELSADPIRVRLFDNRVVPARVAAVRRANDLALLKIEANILLKPARFDAEVPGVGGFAISAGRTGRPIGIGSIGVLPRRVDHQGGLGVVLRQGRDGRARVDRVWQDSGAAEAGIEPEDRIIAINGHEVFSSNSVIETLSGIFPGESVQLTILRSGSTLDVHAGIRDLGILQETENDSRVNGPRSVRLSGFERVFQHDTVLAPDQCGGPVLDSSGRVIGLNIARAGRVVSYAVPSSLVRPETNSMLAEARAAAN</sequence>
<accession>A0A5C6DTT5</accession>
<feature type="domain" description="PDZ" evidence="2">
    <location>
        <begin position="168"/>
        <end position="231"/>
    </location>
</feature>
<reference evidence="3 4" key="1">
    <citation type="submission" date="2019-02" db="EMBL/GenBank/DDBJ databases">
        <title>Deep-cultivation of Planctomycetes and their phenomic and genomic characterization uncovers novel biology.</title>
        <authorList>
            <person name="Wiegand S."/>
            <person name="Jogler M."/>
            <person name="Boedeker C."/>
            <person name="Pinto D."/>
            <person name="Vollmers J."/>
            <person name="Rivas-Marin E."/>
            <person name="Kohn T."/>
            <person name="Peeters S.H."/>
            <person name="Heuer A."/>
            <person name="Rast P."/>
            <person name="Oberbeckmann S."/>
            <person name="Bunk B."/>
            <person name="Jeske O."/>
            <person name="Meyerdierks A."/>
            <person name="Storesund J.E."/>
            <person name="Kallscheuer N."/>
            <person name="Luecker S."/>
            <person name="Lage O.M."/>
            <person name="Pohl T."/>
            <person name="Merkel B.J."/>
            <person name="Hornburger P."/>
            <person name="Mueller R.-W."/>
            <person name="Bruemmer F."/>
            <person name="Labrenz M."/>
            <person name="Spormann A.M."/>
            <person name="Op Den Camp H."/>
            <person name="Overmann J."/>
            <person name="Amann R."/>
            <person name="Jetten M.S.M."/>
            <person name="Mascher T."/>
            <person name="Medema M.H."/>
            <person name="Devos D.P."/>
            <person name="Kaster A.-K."/>
            <person name="Ovreas L."/>
            <person name="Rohde M."/>
            <person name="Galperin M.Y."/>
            <person name="Jogler C."/>
        </authorList>
    </citation>
    <scope>NUCLEOTIDE SEQUENCE [LARGE SCALE GENOMIC DNA]</scope>
    <source>
        <strain evidence="3 4">Poly41</strain>
    </source>
</reference>
<dbReference type="Gene3D" id="2.40.10.10">
    <property type="entry name" value="Trypsin-like serine proteases"/>
    <property type="match status" value="2"/>
</dbReference>
<keyword evidence="4" id="KW-1185">Reference proteome</keyword>
<dbReference type="GO" id="GO:0008233">
    <property type="term" value="F:peptidase activity"/>
    <property type="evidence" value="ECO:0007669"/>
    <property type="project" value="UniProtKB-KW"/>
</dbReference>
<dbReference type="SUPFAM" id="SSF50156">
    <property type="entry name" value="PDZ domain-like"/>
    <property type="match status" value="1"/>
</dbReference>
<protein>
    <submittedName>
        <fullName evidence="3">Serine endoprotease</fullName>
    </submittedName>
</protein>
<dbReference type="PROSITE" id="PS50106">
    <property type="entry name" value="PDZ"/>
    <property type="match status" value="1"/>
</dbReference>
<dbReference type="InterPro" id="IPR009003">
    <property type="entry name" value="Peptidase_S1_PA"/>
</dbReference>
<dbReference type="SMART" id="SM00228">
    <property type="entry name" value="PDZ"/>
    <property type="match status" value="1"/>
</dbReference>
<evidence type="ECO:0000313" key="4">
    <source>
        <dbReference type="Proteomes" id="UP000319143"/>
    </source>
</evidence>
<dbReference type="Gene3D" id="2.30.42.10">
    <property type="match status" value="1"/>
</dbReference>
<comment type="caution">
    <text evidence="3">The sequence shown here is derived from an EMBL/GenBank/DDBJ whole genome shotgun (WGS) entry which is preliminary data.</text>
</comment>
<keyword evidence="1" id="KW-0732">Signal</keyword>
<dbReference type="InterPro" id="IPR036034">
    <property type="entry name" value="PDZ_sf"/>
</dbReference>
<evidence type="ECO:0000313" key="3">
    <source>
        <dbReference type="EMBL" id="TWU38446.1"/>
    </source>
</evidence>
<keyword evidence="3" id="KW-0378">Hydrolase</keyword>
<dbReference type="Pfam" id="PF13180">
    <property type="entry name" value="PDZ_2"/>
    <property type="match status" value="1"/>
</dbReference>
<dbReference type="SUPFAM" id="SSF50494">
    <property type="entry name" value="Trypsin-like serine proteases"/>
    <property type="match status" value="1"/>
</dbReference>